<gene>
    <name evidence="2" type="ORF">BerOc1_02929</name>
</gene>
<evidence type="ECO:0000313" key="3">
    <source>
        <dbReference type="Proteomes" id="UP000181901"/>
    </source>
</evidence>
<reference evidence="2 3" key="1">
    <citation type="submission" date="2015-09" db="EMBL/GenBank/DDBJ databases">
        <title>Genome of Desulfovibrio dechloracetivorans BerOc1, a mercury methylating strain isolated from highly hydrocarbons and metals contaminated coastal sediments.</title>
        <authorList>
            <person name="Goni Urriza M."/>
            <person name="Gassie C."/>
            <person name="Bouchez O."/>
            <person name="Klopp C."/>
            <person name="Ranchou-Peyruse A."/>
            <person name="Remy G."/>
        </authorList>
    </citation>
    <scope>NUCLEOTIDE SEQUENCE [LARGE SCALE GENOMIC DNA]</scope>
    <source>
        <strain evidence="2 3">BerOc1</strain>
    </source>
</reference>
<protein>
    <submittedName>
        <fullName evidence="2">Uncharacterized protein</fullName>
    </submittedName>
</protein>
<feature type="region of interest" description="Disordered" evidence="1">
    <location>
        <begin position="1"/>
        <end position="38"/>
    </location>
</feature>
<comment type="caution">
    <text evidence="2">The sequence shown here is derived from an EMBL/GenBank/DDBJ whole genome shotgun (WGS) entry which is preliminary data.</text>
</comment>
<evidence type="ECO:0000256" key="1">
    <source>
        <dbReference type="SAM" id="MobiDB-lite"/>
    </source>
</evidence>
<keyword evidence="3" id="KW-1185">Reference proteome</keyword>
<dbReference type="RefSeq" id="WP_071546372.1">
    <property type="nucleotide sequence ID" value="NZ_LKAQ01000004.1"/>
</dbReference>
<organism evidence="2 3">
    <name type="scientific">Pseudodesulfovibrio hydrargyri</name>
    <dbReference type="NCBI Taxonomy" id="2125990"/>
    <lineage>
        <taxon>Bacteria</taxon>
        <taxon>Pseudomonadati</taxon>
        <taxon>Thermodesulfobacteriota</taxon>
        <taxon>Desulfovibrionia</taxon>
        <taxon>Desulfovibrionales</taxon>
        <taxon>Desulfovibrionaceae</taxon>
    </lineage>
</organism>
<evidence type="ECO:0000313" key="2">
    <source>
        <dbReference type="EMBL" id="OIQ50984.1"/>
    </source>
</evidence>
<dbReference type="EMBL" id="LKAQ01000004">
    <property type="protein sequence ID" value="OIQ50984.1"/>
    <property type="molecule type" value="Genomic_DNA"/>
</dbReference>
<name>A0A1J5N840_9BACT</name>
<dbReference type="AlphaFoldDB" id="A0A1J5N840"/>
<accession>A0A1J5N840</accession>
<proteinExistence type="predicted"/>
<dbReference type="Proteomes" id="UP000181901">
    <property type="component" value="Unassembled WGS sequence"/>
</dbReference>
<sequence length="195" mass="20975">MINPVAQGYGVQPLQPPAERSQAASKRPDREAGGDTVSFSEEALQLSRTISSEPAEPAGGDIKLIARGIPMLTPEELADKTEKVGSRVTALLLENDIPTDPPVELFVDEAGAIRVQGDHPYKDEIEEALAGDASLGNDFRQISAQASLQKAMEEHTAFAEAYEEDPDAAVARFSYLFDQSPDKPYTMTIGGEEDA</sequence>
<dbReference type="OrthoDB" id="5457609at2"/>